<reference evidence="3 4" key="1">
    <citation type="journal article" date="2019" name="Sci. Rep.">
        <title>Nanopore sequencing improves the draft genome of the human pathogenic amoeba Naegleria fowleri.</title>
        <authorList>
            <person name="Liechti N."/>
            <person name="Schurch N."/>
            <person name="Bruggmann R."/>
            <person name="Wittwer M."/>
        </authorList>
    </citation>
    <scope>NUCLEOTIDE SEQUENCE [LARGE SCALE GENOMIC DNA]</scope>
    <source>
        <strain evidence="3 4">ATCC 30894</strain>
    </source>
</reference>
<feature type="region of interest" description="Disordered" evidence="1">
    <location>
        <begin position="1"/>
        <end position="80"/>
    </location>
</feature>
<evidence type="ECO:0000313" key="3">
    <source>
        <dbReference type="EMBL" id="KAF0973615.1"/>
    </source>
</evidence>
<feature type="compositionally biased region" description="Low complexity" evidence="1">
    <location>
        <begin position="1"/>
        <end position="10"/>
    </location>
</feature>
<feature type="compositionally biased region" description="Low complexity" evidence="1">
    <location>
        <begin position="61"/>
        <end position="71"/>
    </location>
</feature>
<proteinExistence type="predicted"/>
<dbReference type="InterPro" id="IPR036047">
    <property type="entry name" value="F-box-like_dom_sf"/>
</dbReference>
<feature type="domain" description="F-box" evidence="2">
    <location>
        <begin position="189"/>
        <end position="227"/>
    </location>
</feature>
<accession>A0A6A5BIS3</accession>
<dbReference type="VEuPathDB" id="AmoebaDB:FDP41_008319"/>
<dbReference type="Proteomes" id="UP000444721">
    <property type="component" value="Unassembled WGS sequence"/>
</dbReference>
<evidence type="ECO:0000256" key="1">
    <source>
        <dbReference type="SAM" id="MobiDB-lite"/>
    </source>
</evidence>
<feature type="compositionally biased region" description="Basic and acidic residues" evidence="1">
    <location>
        <begin position="36"/>
        <end position="50"/>
    </location>
</feature>
<evidence type="ECO:0000313" key="4">
    <source>
        <dbReference type="Proteomes" id="UP000444721"/>
    </source>
</evidence>
<dbReference type="AlphaFoldDB" id="A0A6A5BIS3"/>
<dbReference type="GeneID" id="68115537"/>
<dbReference type="EMBL" id="VFQX01000060">
    <property type="protein sequence ID" value="KAF0973615.1"/>
    <property type="molecule type" value="Genomic_DNA"/>
</dbReference>
<sequence length="911" mass="107132">MPTNKSISILDSDDLNDGHDHTNNINSMNNNKKRKESTPSEITEKANHESLEDDDEAFCKPNPQQQPSSSSFMNNDDEPMMIDAKKENNPLIVVVNDDEHDMMHHHKRMTIMTEGKKRKTTLNQTWSVPKEELPHEDDEKQEEQMCSTMMTTEPFSSTQSNNNHSGGINNGMMMSSNNLSSSLPFYLMDDLLYHIFSYCLLPIVQFRYSLVCKRWYQLTNSEQFHKNYHHYVTEHGHLKQLLDPRSANDCLLNSRLRNERMMKTFLFDWTEFVSHTHPREYEALYRLKKSLHVEDWSLLNDEQFKEKLNSLLSGRMTMKFNSHSLESIQPMLRNCKLVTLDNGLNQSVSFFCERTSHSNEMFYGFVNEKSELVSFQQCNDSSIIDLSHIHNSSQKIHGFLWCSIMYSFYDRGWGDTHEITSKEGDEWFISQFKGHYNILPKPILLSLLDFIAAFPNEREDVNSFIYGLKPHQHDTLQYFPHFKDTLFNHAIQEAATQPLLETATRIEKYLKSDMSTLFERSILFPYKRSTMKNLWYRFMTCGYRLNETSSSLEFTFFVFSFGVDQLEFFIDYCLYLNKRSFCEECLLDNIYKCMKSGLNYCQIIYKKGFQHVFPREVCRLEIFKCDEGNKHFQALNYALIDFFKEIMKDDFFCPFDVRTNCKFYNVSLPSSALENSSSLSQSAESMNGKPPRVLVLHQNKNSMRNFSHFFKTNPYNVHLENSIIEQEFLPKRLIKLKRKWEYLKRFSKYDVVVFCLGDYYSENKLIYCRATLNFLSQIAMSVNDRHSKTIQDTVVENPLTTIDGKQNNHTSNFLNSINDDDDNNLFMNEQPSTTLLINEEPEFRAFPKQTRILLAFNHQSFTEPKILIPKYCSGLPRNEFVKLLYVTQDYPESWNVLNGAIFGDLNEFIYK</sequence>
<organism evidence="3 4">
    <name type="scientific">Naegleria fowleri</name>
    <name type="common">Brain eating amoeba</name>
    <dbReference type="NCBI Taxonomy" id="5763"/>
    <lineage>
        <taxon>Eukaryota</taxon>
        <taxon>Discoba</taxon>
        <taxon>Heterolobosea</taxon>
        <taxon>Tetramitia</taxon>
        <taxon>Eutetramitia</taxon>
        <taxon>Vahlkampfiidae</taxon>
        <taxon>Naegleria</taxon>
    </lineage>
</organism>
<dbReference type="Gene3D" id="1.20.1280.50">
    <property type="match status" value="1"/>
</dbReference>
<dbReference type="SUPFAM" id="SSF81383">
    <property type="entry name" value="F-box domain"/>
    <property type="match status" value="1"/>
</dbReference>
<dbReference type="RefSeq" id="XP_044558328.1">
    <property type="nucleotide sequence ID" value="XM_044712160.1"/>
</dbReference>
<comment type="caution">
    <text evidence="3">The sequence shown here is derived from an EMBL/GenBank/DDBJ whole genome shotgun (WGS) entry which is preliminary data.</text>
</comment>
<dbReference type="InterPro" id="IPR001810">
    <property type="entry name" value="F-box_dom"/>
</dbReference>
<keyword evidence="4" id="KW-1185">Reference proteome</keyword>
<dbReference type="Pfam" id="PF12937">
    <property type="entry name" value="F-box-like"/>
    <property type="match status" value="1"/>
</dbReference>
<name>A0A6A5BIS3_NAEFO</name>
<dbReference type="VEuPathDB" id="AmoebaDB:NfTy_090540"/>
<dbReference type="OrthoDB" id="10689687at2759"/>
<evidence type="ECO:0000259" key="2">
    <source>
        <dbReference type="Pfam" id="PF12937"/>
    </source>
</evidence>
<protein>
    <recommendedName>
        <fullName evidence="2">F-box domain-containing protein</fullName>
    </recommendedName>
</protein>
<dbReference type="VEuPathDB" id="AmoebaDB:NF0002210"/>
<gene>
    <name evidence="3" type="ORF">FDP41_008319</name>
</gene>